<dbReference type="Gene3D" id="1.10.10.10">
    <property type="entry name" value="Winged helix-like DNA-binding domain superfamily/Winged helix DNA-binding domain"/>
    <property type="match status" value="1"/>
</dbReference>
<evidence type="ECO:0000256" key="2">
    <source>
        <dbReference type="ARBA" id="ARBA00023015"/>
    </source>
</evidence>
<dbReference type="InterPro" id="IPR023120">
    <property type="entry name" value="WHTH_transcript_rep_HrcA_IDD"/>
</dbReference>
<dbReference type="Gene3D" id="3.30.450.40">
    <property type="match status" value="1"/>
</dbReference>
<evidence type="ECO:0000256" key="5">
    <source>
        <dbReference type="HAMAP-Rule" id="MF_00081"/>
    </source>
</evidence>
<feature type="coiled-coil region" evidence="6">
    <location>
        <begin position="111"/>
        <end position="142"/>
    </location>
</feature>
<dbReference type="InterPro" id="IPR036390">
    <property type="entry name" value="WH_DNA-bd_sf"/>
</dbReference>
<evidence type="ECO:0000313" key="9">
    <source>
        <dbReference type="EMBL" id="ESL04599.1"/>
    </source>
</evidence>
<evidence type="ECO:0000256" key="1">
    <source>
        <dbReference type="ARBA" id="ARBA00022491"/>
    </source>
</evidence>
<keyword evidence="6" id="KW-0175">Coiled coil</keyword>
<dbReference type="Pfam" id="PF01628">
    <property type="entry name" value="HrcA"/>
    <property type="match status" value="1"/>
</dbReference>
<dbReference type="NCBIfam" id="TIGR00331">
    <property type="entry name" value="hrcA"/>
    <property type="match status" value="1"/>
</dbReference>
<protein>
    <recommendedName>
        <fullName evidence="5">Heat-inducible transcription repressor HrcA</fullName>
    </recommendedName>
</protein>
<reference evidence="9 10" key="1">
    <citation type="submission" date="2013-06" db="EMBL/GenBank/DDBJ databases">
        <authorList>
            <person name="Weinstock G."/>
            <person name="Sodergren E."/>
            <person name="Clifton S."/>
            <person name="Fulton L."/>
            <person name="Fulton B."/>
            <person name="Courtney L."/>
            <person name="Fronick C."/>
            <person name="Harrison M."/>
            <person name="Strong C."/>
            <person name="Farmer C."/>
            <person name="Delahaunty K."/>
            <person name="Markovic C."/>
            <person name="Hall O."/>
            <person name="Minx P."/>
            <person name="Tomlinson C."/>
            <person name="Mitreva M."/>
            <person name="Nelson J."/>
            <person name="Hou S."/>
            <person name="Wollam A."/>
            <person name="Pepin K.H."/>
            <person name="Johnson M."/>
            <person name="Bhonagiri V."/>
            <person name="Nash W.E."/>
            <person name="Warren W."/>
            <person name="Chinwalla A."/>
            <person name="Mardis E.R."/>
            <person name="Wilson R.K."/>
        </authorList>
    </citation>
    <scope>NUCLEOTIDE SEQUENCE [LARGE SCALE GENOMIC DNA]</scope>
    <source>
        <strain evidence="9 10">ATCC 51271</strain>
    </source>
</reference>
<feature type="domain" description="Heat-inducible transcription repressor HrcA C-terminal" evidence="7">
    <location>
        <begin position="133"/>
        <end position="356"/>
    </location>
</feature>
<dbReference type="HOGENOM" id="CLU_050019_1_0_9"/>
<dbReference type="Pfam" id="PF03444">
    <property type="entry name" value="WHD_HrcA"/>
    <property type="match status" value="1"/>
</dbReference>
<accession>V2XR12</accession>
<proteinExistence type="inferred from homology"/>
<dbReference type="InterPro" id="IPR005104">
    <property type="entry name" value="WHTH_HrcA_DNA-bd"/>
</dbReference>
<evidence type="ECO:0000256" key="3">
    <source>
        <dbReference type="ARBA" id="ARBA00023016"/>
    </source>
</evidence>
<dbReference type="Gene3D" id="3.30.390.60">
    <property type="entry name" value="Heat-inducible transcription repressor hrca homolog, domain 3"/>
    <property type="match status" value="1"/>
</dbReference>
<dbReference type="InterPro" id="IPR021153">
    <property type="entry name" value="HrcA_C"/>
</dbReference>
<comment type="caution">
    <text evidence="9">The sequence shown here is derived from an EMBL/GenBank/DDBJ whole genome shotgun (WGS) entry which is preliminary data.</text>
</comment>
<dbReference type="EMBL" id="ACIL03000003">
    <property type="protein sequence ID" value="ESL04599.1"/>
    <property type="molecule type" value="Genomic_DNA"/>
</dbReference>
<dbReference type="STRING" id="592026.GCWU0000282_000313"/>
<keyword evidence="2 5" id="KW-0805">Transcription regulation</keyword>
<keyword evidence="1 5" id="KW-0678">Repressor</keyword>
<sequence>MTNLFNGGILLIDVSTLIKRVLITRKKRSDEMELDERKLEILKAVIKNYLETGEPVGSRTISKLSELKLSSATIRNEMSDLEDMGYLVKPHTSAGRIPSDKAYRLYVDSLMQTKEKEEDNLKKDLIEKSDKLETLLQQVANLLAMNTNYTTMVSAPKYESNNIKFIQLSEIDEVNLLIVVVLEKNAVKNTIIRLDEPVEKSLLLKLNIMLNSFLAGLNMKDINIGIIAKMKEQAGEYVNLVGRIIDAIGSVFSDDDSLKIYTSGATNILKYPELNDNDNMQKLLYTIEEKKELSALLTDKMDDGNDDGIQVYIGNDTNVESLKDCSVVTATYEIEEGVYGKIGIVGPKRMDYAKVVSTLKNLMKQLDVIFKHQSKDTSTKAIKLIDMKKT</sequence>
<keyword evidence="4 5" id="KW-0804">Transcription</keyword>
<keyword evidence="3 5" id="KW-0346">Stress response</keyword>
<evidence type="ECO:0000259" key="8">
    <source>
        <dbReference type="Pfam" id="PF03444"/>
    </source>
</evidence>
<comment type="similarity">
    <text evidence="5">Belongs to the HrcA family.</text>
</comment>
<dbReference type="InterPro" id="IPR036388">
    <property type="entry name" value="WH-like_DNA-bd_sf"/>
</dbReference>
<dbReference type="InterPro" id="IPR002571">
    <property type="entry name" value="HrcA"/>
</dbReference>
<dbReference type="AlphaFoldDB" id="V2XR12"/>
<evidence type="ECO:0000313" key="10">
    <source>
        <dbReference type="Proteomes" id="UP000018227"/>
    </source>
</evidence>
<gene>
    <name evidence="5" type="primary">hrcA</name>
    <name evidence="9" type="ORF">GCWU0000282_000313</name>
</gene>
<dbReference type="SUPFAM" id="SSF46785">
    <property type="entry name" value="Winged helix' DNA-binding domain"/>
    <property type="match status" value="1"/>
</dbReference>
<dbReference type="HAMAP" id="MF_00081">
    <property type="entry name" value="HrcA"/>
    <property type="match status" value="1"/>
</dbReference>
<keyword evidence="10" id="KW-1185">Reference proteome</keyword>
<dbReference type="GO" id="GO:0003677">
    <property type="term" value="F:DNA binding"/>
    <property type="evidence" value="ECO:0007669"/>
    <property type="project" value="InterPro"/>
</dbReference>
<dbReference type="PANTHER" id="PTHR34824">
    <property type="entry name" value="HEAT-INDUCIBLE TRANSCRIPTION REPRESSOR HRCA"/>
    <property type="match status" value="1"/>
</dbReference>
<dbReference type="GO" id="GO:0045892">
    <property type="term" value="P:negative regulation of DNA-templated transcription"/>
    <property type="evidence" value="ECO:0007669"/>
    <property type="project" value="UniProtKB-UniRule"/>
</dbReference>
<dbReference type="eggNOG" id="COG1420">
    <property type="taxonomic scope" value="Bacteria"/>
</dbReference>
<evidence type="ECO:0000259" key="7">
    <source>
        <dbReference type="Pfam" id="PF01628"/>
    </source>
</evidence>
<dbReference type="InterPro" id="IPR029016">
    <property type="entry name" value="GAF-like_dom_sf"/>
</dbReference>
<organism evidence="9 10">
    <name type="scientific">Catonella morbi ATCC 51271</name>
    <dbReference type="NCBI Taxonomy" id="592026"/>
    <lineage>
        <taxon>Bacteria</taxon>
        <taxon>Bacillati</taxon>
        <taxon>Bacillota</taxon>
        <taxon>Clostridia</taxon>
        <taxon>Lachnospirales</taxon>
        <taxon>Lachnospiraceae</taxon>
        <taxon>Catonella</taxon>
    </lineage>
</organism>
<feature type="domain" description="Winged helix-turn-helix transcription repressor HrcA DNA-binding" evidence="8">
    <location>
        <begin position="35"/>
        <end position="104"/>
    </location>
</feature>
<evidence type="ECO:0000256" key="4">
    <source>
        <dbReference type="ARBA" id="ARBA00023163"/>
    </source>
</evidence>
<dbReference type="SUPFAM" id="SSF55781">
    <property type="entry name" value="GAF domain-like"/>
    <property type="match status" value="1"/>
</dbReference>
<evidence type="ECO:0000256" key="6">
    <source>
        <dbReference type="SAM" id="Coils"/>
    </source>
</evidence>
<dbReference type="Proteomes" id="UP000018227">
    <property type="component" value="Unassembled WGS sequence"/>
</dbReference>
<comment type="function">
    <text evidence="5">Negative regulator of class I heat shock genes (grpE-dnaK-dnaJ and groELS operons). Prevents heat-shock induction of these operons.</text>
</comment>
<dbReference type="PIRSF" id="PIRSF005485">
    <property type="entry name" value="HrcA"/>
    <property type="match status" value="1"/>
</dbReference>
<dbReference type="PANTHER" id="PTHR34824:SF1">
    <property type="entry name" value="HEAT-INDUCIBLE TRANSCRIPTION REPRESSOR HRCA"/>
    <property type="match status" value="1"/>
</dbReference>
<name>V2XR12_9FIRM</name>